<proteinExistence type="inferred from homology"/>
<evidence type="ECO:0000256" key="8">
    <source>
        <dbReference type="PROSITE-ProRule" id="PRU00236"/>
    </source>
</evidence>
<dbReference type="GO" id="GO:0046872">
    <property type="term" value="F:metal ion binding"/>
    <property type="evidence" value="ECO:0007669"/>
    <property type="project" value="UniProtKB-KW"/>
</dbReference>
<dbReference type="GO" id="GO:0005739">
    <property type="term" value="C:mitochondrion"/>
    <property type="evidence" value="ECO:0007669"/>
    <property type="project" value="UniProtKB-SubCell"/>
</dbReference>
<keyword evidence="13" id="KW-1185">Reference proteome</keyword>
<comment type="cofactor">
    <cofactor evidence="1">
        <name>Zn(2+)</name>
        <dbReference type="ChEBI" id="CHEBI:29105"/>
    </cofactor>
</comment>
<dbReference type="PANTHER" id="PTHR11085">
    <property type="entry name" value="NAD-DEPENDENT PROTEIN DEACYLASE SIRTUIN-5, MITOCHONDRIAL-RELATED"/>
    <property type="match status" value="1"/>
</dbReference>
<dbReference type="SUPFAM" id="SSF52467">
    <property type="entry name" value="DHS-like NAD/FAD-binding domain"/>
    <property type="match status" value="1"/>
</dbReference>
<keyword evidence="6" id="KW-0862">Zinc</keyword>
<dbReference type="InterPro" id="IPR029035">
    <property type="entry name" value="DHS-like_NAD/FAD-binding_dom"/>
</dbReference>
<dbReference type="PROSITE" id="PS50305">
    <property type="entry name" value="SIRTUIN"/>
    <property type="match status" value="1"/>
</dbReference>
<name>A0A2S4UJ43_9BASI</name>
<dbReference type="GO" id="GO:0017136">
    <property type="term" value="F:histone deacetylase activity, NAD-dependent"/>
    <property type="evidence" value="ECO:0007669"/>
    <property type="project" value="TreeGrafter"/>
</dbReference>
<keyword evidence="10" id="KW-0472">Membrane</keyword>
<evidence type="ECO:0000313" key="13">
    <source>
        <dbReference type="Proteomes" id="UP000239156"/>
    </source>
</evidence>
<feature type="compositionally biased region" description="Basic and acidic residues" evidence="9">
    <location>
        <begin position="441"/>
        <end position="452"/>
    </location>
</feature>
<dbReference type="InterPro" id="IPR026591">
    <property type="entry name" value="Sirtuin_cat_small_dom_sf"/>
</dbReference>
<dbReference type="GO" id="GO:0070403">
    <property type="term" value="F:NAD+ binding"/>
    <property type="evidence" value="ECO:0007669"/>
    <property type="project" value="InterPro"/>
</dbReference>
<keyword evidence="10" id="KW-1133">Transmembrane helix</keyword>
<dbReference type="InterPro" id="IPR050134">
    <property type="entry name" value="NAD-dep_sirtuin_deacylases"/>
</dbReference>
<evidence type="ECO:0000256" key="9">
    <source>
        <dbReference type="SAM" id="MobiDB-lite"/>
    </source>
</evidence>
<evidence type="ECO:0000256" key="1">
    <source>
        <dbReference type="ARBA" id="ARBA00001947"/>
    </source>
</evidence>
<dbReference type="Gene3D" id="3.30.1600.10">
    <property type="entry name" value="SIR2/SIRT2 'Small Domain"/>
    <property type="match status" value="1"/>
</dbReference>
<reference evidence="12" key="1">
    <citation type="submission" date="2017-12" db="EMBL/GenBank/DDBJ databases">
        <title>Gene loss provides genomic basis for host adaptation in cereal stripe rust fungi.</title>
        <authorList>
            <person name="Xia C."/>
        </authorList>
    </citation>
    <scope>NUCLEOTIDE SEQUENCE [LARGE SCALE GENOMIC DNA]</scope>
    <source>
        <strain evidence="12">93-210</strain>
    </source>
</reference>
<sequence>MNHKNSIQILKEAFSSAMRSKGEKPKNKTKVFEGLDGKRLANLNDLAILINSGRVENVIIMAGAGISTSAGIPDFRSPETGIYANLEKYDLPYPEAIFDIDCNYHDSSINFKHSLENPAPFYTLAKELNPKNFQPTKTHQFFKLLEIKNKLKKCFTQNIDTLERLAGLSDHLIVEAHGLSSRISRSIPNLSTAPANLDPLTSCTQLRNASRNQPLVNLFSSSLITFTLVALLILNVFFLPASGQARHCLPKKFFDSLSDFQEADLLIVLGTSLQVQPFASLISTVPINCPRLLINLEAVGEIGRRSPGAQQGGFDFQGIQRGGKEFIRDVLVLGNTDDVDQLLDMYDPGRNAGTHGEGLDSGSQVQASDSGVGGEKDATVSEPDKALGSTDEDSQGSPVNSRTVPESTLAPPARCDAASLDHQDLGSPSNSSLASPSQPQDDPKDTKKLEDSVNKLASFAAQLSLSENL</sequence>
<dbReference type="Pfam" id="PF02146">
    <property type="entry name" value="SIR2"/>
    <property type="match status" value="1"/>
</dbReference>
<gene>
    <name evidence="12" type="ORF">PSTT_15135</name>
</gene>
<evidence type="ECO:0000256" key="10">
    <source>
        <dbReference type="SAM" id="Phobius"/>
    </source>
</evidence>
<keyword evidence="7" id="KW-0520">NAD</keyword>
<evidence type="ECO:0000313" key="12">
    <source>
        <dbReference type="EMBL" id="POV97315.1"/>
    </source>
</evidence>
<evidence type="ECO:0000256" key="2">
    <source>
        <dbReference type="ARBA" id="ARBA00004173"/>
    </source>
</evidence>
<evidence type="ECO:0000256" key="6">
    <source>
        <dbReference type="ARBA" id="ARBA00022833"/>
    </source>
</evidence>
<dbReference type="EMBL" id="PKSL01000265">
    <property type="protein sequence ID" value="POV97315.1"/>
    <property type="molecule type" value="Genomic_DNA"/>
</dbReference>
<dbReference type="VEuPathDB" id="FungiDB:PSTT_15135"/>
<feature type="region of interest" description="Disordered" evidence="9">
    <location>
        <begin position="344"/>
        <end position="452"/>
    </location>
</feature>
<feature type="domain" description="Deacetylase sirtuin-type" evidence="11">
    <location>
        <begin position="36"/>
        <end position="360"/>
    </location>
</feature>
<protein>
    <recommendedName>
        <fullName evidence="11">Deacetylase sirtuin-type domain-containing protein</fullName>
    </recommendedName>
</protein>
<keyword evidence="4" id="KW-0808">Transferase</keyword>
<comment type="similarity">
    <text evidence="3">Belongs to the sirtuin family. Class I subfamily.</text>
</comment>
<dbReference type="PANTHER" id="PTHR11085:SF6">
    <property type="entry name" value="NAD-DEPENDENT PROTEIN DEACETYLASE SIRTUIN-2"/>
    <property type="match status" value="1"/>
</dbReference>
<dbReference type="Gene3D" id="3.40.50.1220">
    <property type="entry name" value="TPP-binding domain"/>
    <property type="match status" value="1"/>
</dbReference>
<feature type="transmembrane region" description="Helical" evidence="10">
    <location>
        <begin position="215"/>
        <end position="239"/>
    </location>
</feature>
<feature type="compositionally biased region" description="Polar residues" evidence="9">
    <location>
        <begin position="395"/>
        <end position="406"/>
    </location>
</feature>
<evidence type="ECO:0000256" key="7">
    <source>
        <dbReference type="ARBA" id="ARBA00023027"/>
    </source>
</evidence>
<keyword evidence="5" id="KW-0479">Metal-binding</keyword>
<feature type="compositionally biased region" description="Low complexity" evidence="9">
    <location>
        <begin position="427"/>
        <end position="439"/>
    </location>
</feature>
<dbReference type="InterPro" id="IPR026590">
    <property type="entry name" value="Ssirtuin_cat_dom"/>
</dbReference>
<comment type="caution">
    <text evidence="8">Lacks conserved residue(s) required for the propagation of feature annotation.</text>
</comment>
<dbReference type="GO" id="GO:0005634">
    <property type="term" value="C:nucleus"/>
    <property type="evidence" value="ECO:0007669"/>
    <property type="project" value="TreeGrafter"/>
</dbReference>
<evidence type="ECO:0000256" key="4">
    <source>
        <dbReference type="ARBA" id="ARBA00022679"/>
    </source>
</evidence>
<comment type="caution">
    <text evidence="12">The sequence shown here is derived from an EMBL/GenBank/DDBJ whole genome shotgun (WGS) entry which is preliminary data.</text>
</comment>
<dbReference type="InterPro" id="IPR003000">
    <property type="entry name" value="Sirtuin"/>
</dbReference>
<keyword evidence="10" id="KW-0812">Transmembrane</keyword>
<dbReference type="AlphaFoldDB" id="A0A2S4UJ43"/>
<dbReference type="Proteomes" id="UP000239156">
    <property type="component" value="Unassembled WGS sequence"/>
</dbReference>
<organism evidence="12 13">
    <name type="scientific">Puccinia striiformis</name>
    <dbReference type="NCBI Taxonomy" id="27350"/>
    <lineage>
        <taxon>Eukaryota</taxon>
        <taxon>Fungi</taxon>
        <taxon>Dikarya</taxon>
        <taxon>Basidiomycota</taxon>
        <taxon>Pucciniomycotina</taxon>
        <taxon>Pucciniomycetes</taxon>
        <taxon>Pucciniales</taxon>
        <taxon>Pucciniaceae</taxon>
        <taxon>Puccinia</taxon>
    </lineage>
</organism>
<evidence type="ECO:0000256" key="5">
    <source>
        <dbReference type="ARBA" id="ARBA00022723"/>
    </source>
</evidence>
<evidence type="ECO:0000256" key="3">
    <source>
        <dbReference type="ARBA" id="ARBA00006924"/>
    </source>
</evidence>
<evidence type="ECO:0000259" key="11">
    <source>
        <dbReference type="PROSITE" id="PS50305"/>
    </source>
</evidence>
<accession>A0A2S4UJ43</accession>
<dbReference type="VEuPathDB" id="FungiDB:PSHT_02103"/>
<comment type="subcellular location">
    <subcellularLocation>
        <location evidence="2">Mitochondrion</location>
    </subcellularLocation>
</comment>
<feature type="compositionally biased region" description="Basic and acidic residues" evidence="9">
    <location>
        <begin position="374"/>
        <end position="385"/>
    </location>
</feature>